<gene>
    <name evidence="2" type="ORF">CEE69_07540</name>
</gene>
<feature type="region of interest" description="Disordered" evidence="1">
    <location>
        <begin position="1"/>
        <end position="25"/>
    </location>
</feature>
<dbReference type="PANTHER" id="PTHR38567:SF1">
    <property type="entry name" value="DUF4291 DOMAIN-CONTAINING PROTEIN"/>
    <property type="match status" value="1"/>
</dbReference>
<dbReference type="Pfam" id="PF14124">
    <property type="entry name" value="DUF4291"/>
    <property type="match status" value="1"/>
</dbReference>
<evidence type="ECO:0000313" key="2">
    <source>
        <dbReference type="EMBL" id="PHQ36033.1"/>
    </source>
</evidence>
<dbReference type="Proteomes" id="UP000225740">
    <property type="component" value="Unassembled WGS sequence"/>
</dbReference>
<dbReference type="PANTHER" id="PTHR38567">
    <property type="entry name" value="DUF4291 DOMAIN-CONTAINING PROTEIN"/>
    <property type="match status" value="1"/>
</dbReference>
<comment type="caution">
    <text evidence="2">The sequence shown here is derived from an EMBL/GenBank/DDBJ whole genome shotgun (WGS) entry which is preliminary data.</text>
</comment>
<dbReference type="EMBL" id="NIZW01000004">
    <property type="protein sequence ID" value="PHQ36033.1"/>
    <property type="molecule type" value="Genomic_DNA"/>
</dbReference>
<protein>
    <submittedName>
        <fullName evidence="2">Uncharacterized protein</fullName>
    </submittedName>
</protein>
<dbReference type="AntiFam" id="ANF00276">
    <property type="entry name" value="Spurious ORF (formerly PSRT domain)"/>
</dbReference>
<dbReference type="InterPro" id="IPR025633">
    <property type="entry name" value="DUF4291"/>
</dbReference>
<sequence length="232" mass="26252">MSLTTHSTSRNGRGRKASVQRTSRGSAIHAVIHVRPSPSRTPERRRSTGYVALPKLRFGRGAPCENPPRSSLGRLHDLLTCTFSMFANPMATFACSSSIQEVVLAIRIKRSAFDLILSKAVHSTYEPDLYEPRTDWQQRVADSDVRLQWDPDHAPNGDKMDRRAVQLGLRGEALRQFACDWIVEIDDISDFVREQSENSDNLRYDKLIMPSERVYPVSCGETALKLRLDHTN</sequence>
<proteinExistence type="predicted"/>
<keyword evidence="3" id="KW-1185">Reference proteome</keyword>
<feature type="compositionally biased region" description="Polar residues" evidence="1">
    <location>
        <begin position="1"/>
        <end position="11"/>
    </location>
</feature>
<evidence type="ECO:0000256" key="1">
    <source>
        <dbReference type="SAM" id="MobiDB-lite"/>
    </source>
</evidence>
<evidence type="ECO:0000313" key="3">
    <source>
        <dbReference type="Proteomes" id="UP000225740"/>
    </source>
</evidence>
<organism evidence="2 3">
    <name type="scientific">Rhodopirellula bahusiensis</name>
    <dbReference type="NCBI Taxonomy" id="2014065"/>
    <lineage>
        <taxon>Bacteria</taxon>
        <taxon>Pseudomonadati</taxon>
        <taxon>Planctomycetota</taxon>
        <taxon>Planctomycetia</taxon>
        <taxon>Pirellulales</taxon>
        <taxon>Pirellulaceae</taxon>
        <taxon>Rhodopirellula</taxon>
    </lineage>
</organism>
<dbReference type="AlphaFoldDB" id="A0A2G1WAI0"/>
<reference evidence="2 3" key="1">
    <citation type="submission" date="2017-06" db="EMBL/GenBank/DDBJ databases">
        <title>Description of Rhodopirellula bahusiensis sp. nov.</title>
        <authorList>
            <person name="Kizina J."/>
            <person name="Harder J."/>
        </authorList>
    </citation>
    <scope>NUCLEOTIDE SEQUENCE [LARGE SCALE GENOMIC DNA]</scope>
    <source>
        <strain evidence="2 3">SWK21</strain>
    </source>
</reference>
<name>A0A2G1WAI0_9BACT</name>
<accession>A0A2G1WAI0</accession>